<comment type="similarity">
    <text evidence="1 12 13">Belongs to the ATPase B chain family.</text>
</comment>
<evidence type="ECO:0000256" key="5">
    <source>
        <dbReference type="ARBA" id="ARBA00022781"/>
    </source>
</evidence>
<keyword evidence="8 12" id="KW-0472">Membrane</keyword>
<dbReference type="PANTHER" id="PTHR33445">
    <property type="entry name" value="ATP SYNTHASE SUBUNIT B', CHLOROPLASTIC"/>
    <property type="match status" value="1"/>
</dbReference>
<feature type="signal peptide" evidence="15">
    <location>
        <begin position="1"/>
        <end position="20"/>
    </location>
</feature>
<evidence type="ECO:0000256" key="3">
    <source>
        <dbReference type="ARBA" id="ARBA00022547"/>
    </source>
</evidence>
<keyword evidence="3 12" id="KW-0138">CF(0)</keyword>
<keyword evidence="4 12" id="KW-0812">Transmembrane</keyword>
<keyword evidence="14" id="KW-0175">Coiled coil</keyword>
<comment type="function">
    <text evidence="10 12">F(1)F(0) ATP synthase produces ATP from ADP in the presence of a proton or sodium gradient. F-type ATPases consist of two structural domains, F(1) containing the extramembraneous catalytic core and F(0) containing the membrane proton channel, linked together by a central stalk and a peripheral stalk. During catalysis, ATP synthesis in the catalytic domain of F(1) is coupled via a rotary mechanism of the central stalk subunits to proton translocation.</text>
</comment>
<dbReference type="PANTHER" id="PTHR33445:SF1">
    <property type="entry name" value="ATP SYNTHASE SUBUNIT B"/>
    <property type="match status" value="1"/>
</dbReference>
<protein>
    <recommendedName>
        <fullName evidence="12">ATP synthase subunit b</fullName>
    </recommendedName>
    <alternativeName>
        <fullName evidence="12">ATP synthase F(0) sector subunit b</fullName>
    </alternativeName>
    <alternativeName>
        <fullName evidence="12">ATPase subunit I</fullName>
    </alternativeName>
    <alternativeName>
        <fullName evidence="12">F-type ATPase subunit b</fullName>
        <shortName evidence="12">F-ATPase subunit b</shortName>
    </alternativeName>
</protein>
<evidence type="ECO:0000256" key="9">
    <source>
        <dbReference type="ARBA" id="ARBA00023310"/>
    </source>
</evidence>
<dbReference type="Proteomes" id="UP000218113">
    <property type="component" value="Unassembled WGS sequence"/>
</dbReference>
<evidence type="ECO:0000313" key="16">
    <source>
        <dbReference type="EMBL" id="PCI28281.1"/>
    </source>
</evidence>
<evidence type="ECO:0000256" key="2">
    <source>
        <dbReference type="ARBA" id="ARBA00022448"/>
    </source>
</evidence>
<evidence type="ECO:0000256" key="12">
    <source>
        <dbReference type="HAMAP-Rule" id="MF_01398"/>
    </source>
</evidence>
<keyword evidence="6 12" id="KW-1133">Transmembrane helix</keyword>
<evidence type="ECO:0000256" key="6">
    <source>
        <dbReference type="ARBA" id="ARBA00022989"/>
    </source>
</evidence>
<feature type="coiled-coil region" evidence="14">
    <location>
        <begin position="64"/>
        <end position="105"/>
    </location>
</feature>
<dbReference type="AlphaFoldDB" id="A0A2A4T4M0"/>
<keyword evidence="2 12" id="KW-0813">Transport</keyword>
<dbReference type="GO" id="GO:0046961">
    <property type="term" value="F:proton-transporting ATPase activity, rotational mechanism"/>
    <property type="evidence" value="ECO:0007669"/>
    <property type="project" value="TreeGrafter"/>
</dbReference>
<comment type="subunit">
    <text evidence="12">F-type ATPases have 2 components, F(1) - the catalytic core - and F(0) - the membrane proton channel. F(1) has five subunits: alpha(3), beta(3), gamma(1), delta(1), epsilon(1). F(0) has three main subunits: a(1), b(2) and c(10-14). The alpha and beta chains form an alternating ring which encloses part of the gamma chain. F(1) is attached to F(0) by a central stalk formed by the gamma and epsilon chains, while a peripheral stalk is formed by the delta and b chains.</text>
</comment>
<evidence type="ECO:0000256" key="15">
    <source>
        <dbReference type="SAM" id="SignalP"/>
    </source>
</evidence>
<comment type="subcellular location">
    <subcellularLocation>
        <location evidence="12">Cell membrane</location>
        <topology evidence="12">Single-pass membrane protein</topology>
    </subcellularLocation>
    <subcellularLocation>
        <location evidence="11">Endomembrane system</location>
        <topology evidence="11">Single-pass membrane protein</topology>
    </subcellularLocation>
</comment>
<comment type="caution">
    <text evidence="16">The sequence shown here is derived from an EMBL/GenBank/DDBJ whole genome shotgun (WGS) entry which is preliminary data.</text>
</comment>
<evidence type="ECO:0000256" key="4">
    <source>
        <dbReference type="ARBA" id="ARBA00022692"/>
    </source>
</evidence>
<dbReference type="GO" id="GO:0012505">
    <property type="term" value="C:endomembrane system"/>
    <property type="evidence" value="ECO:0007669"/>
    <property type="project" value="UniProtKB-SubCell"/>
</dbReference>
<evidence type="ECO:0000313" key="17">
    <source>
        <dbReference type="Proteomes" id="UP000218113"/>
    </source>
</evidence>
<organism evidence="16 17">
    <name type="scientific">SAR324 cluster bacterium</name>
    <dbReference type="NCBI Taxonomy" id="2024889"/>
    <lineage>
        <taxon>Bacteria</taxon>
        <taxon>Deltaproteobacteria</taxon>
        <taxon>SAR324 cluster</taxon>
    </lineage>
</organism>
<dbReference type="InterPro" id="IPR002146">
    <property type="entry name" value="ATP_synth_b/b'su_bac/chlpt"/>
</dbReference>
<dbReference type="EMBL" id="NVSR01000037">
    <property type="protein sequence ID" value="PCI28281.1"/>
    <property type="molecule type" value="Genomic_DNA"/>
</dbReference>
<dbReference type="HAMAP" id="MF_01398">
    <property type="entry name" value="ATP_synth_b_bprime"/>
    <property type="match status" value="1"/>
</dbReference>
<evidence type="ECO:0000256" key="7">
    <source>
        <dbReference type="ARBA" id="ARBA00023065"/>
    </source>
</evidence>
<accession>A0A2A4T4M0</accession>
<keyword evidence="7 12" id="KW-0406">Ion transport</keyword>
<dbReference type="GO" id="GO:0045259">
    <property type="term" value="C:proton-transporting ATP synthase complex"/>
    <property type="evidence" value="ECO:0007669"/>
    <property type="project" value="UniProtKB-KW"/>
</dbReference>
<dbReference type="CDD" id="cd06503">
    <property type="entry name" value="ATP-synt_Fo_b"/>
    <property type="match status" value="1"/>
</dbReference>
<evidence type="ECO:0000256" key="8">
    <source>
        <dbReference type="ARBA" id="ARBA00023136"/>
    </source>
</evidence>
<name>A0A2A4T4M0_9DELT</name>
<dbReference type="GO" id="GO:0046933">
    <property type="term" value="F:proton-transporting ATP synthase activity, rotational mechanism"/>
    <property type="evidence" value="ECO:0007669"/>
    <property type="project" value="UniProtKB-UniRule"/>
</dbReference>
<keyword evidence="9 12" id="KW-0066">ATP synthesis</keyword>
<keyword evidence="12" id="KW-1003">Cell membrane</keyword>
<evidence type="ECO:0000256" key="13">
    <source>
        <dbReference type="RuleBase" id="RU003848"/>
    </source>
</evidence>
<proteinExistence type="inferred from homology"/>
<evidence type="ECO:0000256" key="1">
    <source>
        <dbReference type="ARBA" id="ARBA00005513"/>
    </source>
</evidence>
<feature type="transmembrane region" description="Helical" evidence="12">
    <location>
        <begin position="30"/>
        <end position="49"/>
    </location>
</feature>
<comment type="function">
    <text evidence="12">Component of the F(0) channel, it forms part of the peripheral stalk, linking F(1) to F(0).</text>
</comment>
<evidence type="ECO:0000256" key="14">
    <source>
        <dbReference type="SAM" id="Coils"/>
    </source>
</evidence>
<dbReference type="InterPro" id="IPR050059">
    <property type="entry name" value="ATP_synthase_B_chain"/>
</dbReference>
<feature type="chain" id="PRO_5013150517" description="ATP synthase subunit b" evidence="15">
    <location>
        <begin position="21"/>
        <end position="187"/>
    </location>
</feature>
<gene>
    <name evidence="12" type="primary">atpF</name>
    <name evidence="16" type="ORF">COB67_06795</name>
</gene>
<sequence>MLKRITLLFSLACTSGVAFAAGGGEGTFLGLPLIVFKVINFVILMGLLHKFARPAIANMLSSSAQATKEKVSTARSSVTEAEKQLAAYQIKVSNMEREIEARQEAALKAIAEEKQAIIQDAEDFTKNLAVKTNQRIEQDVLKAKGEIQAFLVSESIKLAEEMVTDSMSDKKQESLMEDYSKVLEKTA</sequence>
<reference evidence="17" key="1">
    <citation type="submission" date="2017-08" db="EMBL/GenBank/DDBJ databases">
        <title>A dynamic microbial community with high functional redundancy inhabits the cold, oxic subseafloor aquifer.</title>
        <authorList>
            <person name="Tully B.J."/>
            <person name="Wheat C.G."/>
            <person name="Glazer B.T."/>
            <person name="Huber J.A."/>
        </authorList>
    </citation>
    <scope>NUCLEOTIDE SEQUENCE [LARGE SCALE GENOMIC DNA]</scope>
</reference>
<keyword evidence="15" id="KW-0732">Signal</keyword>
<dbReference type="GO" id="GO:0005886">
    <property type="term" value="C:plasma membrane"/>
    <property type="evidence" value="ECO:0007669"/>
    <property type="project" value="UniProtKB-SubCell"/>
</dbReference>
<keyword evidence="5 12" id="KW-0375">Hydrogen ion transport</keyword>
<dbReference type="Pfam" id="PF00430">
    <property type="entry name" value="ATP-synt_B"/>
    <property type="match status" value="1"/>
</dbReference>
<evidence type="ECO:0000256" key="10">
    <source>
        <dbReference type="ARBA" id="ARBA00025198"/>
    </source>
</evidence>
<evidence type="ECO:0000256" key="11">
    <source>
        <dbReference type="ARBA" id="ARBA00037847"/>
    </source>
</evidence>